<dbReference type="InterPro" id="IPR006094">
    <property type="entry name" value="Oxid_FAD_bind_N"/>
</dbReference>
<accession>A0A0C9TTV8</accession>
<evidence type="ECO:0000313" key="5">
    <source>
        <dbReference type="EMBL" id="KIJ13653.1"/>
    </source>
</evidence>
<dbReference type="HOGENOM" id="CLU_018354_4_4_1"/>
<reference evidence="5 6" key="1">
    <citation type="submission" date="2014-06" db="EMBL/GenBank/DDBJ databases">
        <authorList>
            <consortium name="DOE Joint Genome Institute"/>
            <person name="Kuo A."/>
            <person name="Kohler A."/>
            <person name="Nagy L.G."/>
            <person name="Floudas D."/>
            <person name="Copeland A."/>
            <person name="Barry K.W."/>
            <person name="Cichocki N."/>
            <person name="Veneault-Fourrey C."/>
            <person name="LaButti K."/>
            <person name="Lindquist E.A."/>
            <person name="Lipzen A."/>
            <person name="Lundell T."/>
            <person name="Morin E."/>
            <person name="Murat C."/>
            <person name="Sun H."/>
            <person name="Tunlid A."/>
            <person name="Henrissat B."/>
            <person name="Grigoriev I.V."/>
            <person name="Hibbett D.S."/>
            <person name="Martin F."/>
            <person name="Nordberg H.P."/>
            <person name="Cantor M.N."/>
            <person name="Hua S.X."/>
        </authorList>
    </citation>
    <scope>NUCLEOTIDE SEQUENCE [LARGE SCALE GENOMIC DNA]</scope>
    <source>
        <strain evidence="5 6">ATCC 200175</strain>
    </source>
</reference>
<dbReference type="Pfam" id="PF01565">
    <property type="entry name" value="FAD_binding_4"/>
    <property type="match status" value="1"/>
</dbReference>
<evidence type="ECO:0000313" key="6">
    <source>
        <dbReference type="Proteomes" id="UP000053647"/>
    </source>
</evidence>
<evidence type="ECO:0000259" key="4">
    <source>
        <dbReference type="PROSITE" id="PS51387"/>
    </source>
</evidence>
<dbReference type="Gene3D" id="3.30.465.10">
    <property type="match status" value="2"/>
</dbReference>
<dbReference type="InterPro" id="IPR036318">
    <property type="entry name" value="FAD-bd_PCMH-like_sf"/>
</dbReference>
<dbReference type="InterPro" id="IPR050432">
    <property type="entry name" value="FAD-linked_Oxidoreductases_BP"/>
</dbReference>
<comment type="similarity">
    <text evidence="1">Belongs to the oxygen-dependent FAD-linked oxidoreductase family.</text>
</comment>
<dbReference type="OrthoDB" id="9983560at2759"/>
<dbReference type="PROSITE" id="PS51387">
    <property type="entry name" value="FAD_PCMH"/>
    <property type="match status" value="1"/>
</dbReference>
<sequence length="569" mass="60525">MKVLATFSLLATCALATTSSSGQECLCTSDQSCWPDASDFSELQEQVSQPLIYPSPTASACYPPLDPSGNCTEVIENWTDGTWRASMPGSMEAPNFETVVFSNGTIAACYPNATITGTCEQGRVPVIGVDARSVADIQAGVNFAVKHNLKLVVKNTGHDYLGRSAAQGSFVVWTHNINNITFNPTFVPQGAPANETYAAVTLGAGVQWGDAYAAAYETGHMIVGAAIASIGTSGGWLAGGGHSALSPTYGLGVDNALEISVVLSSGEYLTVNNCQNSDLFWALRGGGGGTYGIVTSVTYRTYPTVPAQLYLFEANATNPAAMVELVGGLLQAQTQFTDDGWGGFGSMNNKSLNFFYMSPNMTSETANATTQPWTDYALSLEPLGISSSASIIPVPSWFDFFEEVFATVILTGANVMITSRLLSRDSVATEYVALAELLVTCQGLFNTVAGGKVNQIDPNSAGVNPAWRDAVVEAICGITWEDGASTAEIQGMIDELKTVIAAMNVLTPLDGAYFNEASLFEIDWQKTFFGSHYATLKDVKEKYDPLKLFVVAEGVGSEDWNKQLTCRSF</sequence>
<gene>
    <name evidence="5" type="ORF">PAXINDRAFT_170348</name>
</gene>
<evidence type="ECO:0000256" key="3">
    <source>
        <dbReference type="SAM" id="SignalP"/>
    </source>
</evidence>
<organism evidence="5 6">
    <name type="scientific">Paxillus involutus ATCC 200175</name>
    <dbReference type="NCBI Taxonomy" id="664439"/>
    <lineage>
        <taxon>Eukaryota</taxon>
        <taxon>Fungi</taxon>
        <taxon>Dikarya</taxon>
        <taxon>Basidiomycota</taxon>
        <taxon>Agaricomycotina</taxon>
        <taxon>Agaricomycetes</taxon>
        <taxon>Agaricomycetidae</taxon>
        <taxon>Boletales</taxon>
        <taxon>Paxilineae</taxon>
        <taxon>Paxillaceae</taxon>
        <taxon>Paxillus</taxon>
    </lineage>
</organism>
<dbReference type="AlphaFoldDB" id="A0A0C9TTV8"/>
<dbReference type="InterPro" id="IPR016166">
    <property type="entry name" value="FAD-bd_PCMH"/>
</dbReference>
<proteinExistence type="inferred from homology"/>
<evidence type="ECO:0000256" key="2">
    <source>
        <dbReference type="ARBA" id="ARBA00023002"/>
    </source>
</evidence>
<keyword evidence="6" id="KW-1185">Reference proteome</keyword>
<dbReference type="Pfam" id="PF08031">
    <property type="entry name" value="BBE"/>
    <property type="match status" value="1"/>
</dbReference>
<dbReference type="InterPro" id="IPR012951">
    <property type="entry name" value="BBE"/>
</dbReference>
<name>A0A0C9TTV8_PAXIN</name>
<keyword evidence="3" id="KW-0732">Signal</keyword>
<protein>
    <submittedName>
        <fullName evidence="5">Unplaced genomic scaffold PAXINscaffold_28, whole genome shotgun sequence</fullName>
    </submittedName>
</protein>
<feature type="domain" description="FAD-binding PCMH-type" evidence="4">
    <location>
        <begin position="121"/>
        <end position="304"/>
    </location>
</feature>
<feature type="chain" id="PRO_5002220643" evidence="3">
    <location>
        <begin position="17"/>
        <end position="569"/>
    </location>
</feature>
<feature type="signal peptide" evidence="3">
    <location>
        <begin position="1"/>
        <end position="16"/>
    </location>
</feature>
<keyword evidence="2" id="KW-0560">Oxidoreductase</keyword>
<dbReference type="GO" id="GO:0071949">
    <property type="term" value="F:FAD binding"/>
    <property type="evidence" value="ECO:0007669"/>
    <property type="project" value="InterPro"/>
</dbReference>
<dbReference type="SUPFAM" id="SSF56176">
    <property type="entry name" value="FAD-binding/transporter-associated domain-like"/>
    <property type="match status" value="1"/>
</dbReference>
<evidence type="ECO:0000256" key="1">
    <source>
        <dbReference type="ARBA" id="ARBA00005466"/>
    </source>
</evidence>
<dbReference type="InterPro" id="IPR016169">
    <property type="entry name" value="FAD-bd_PCMH_sub2"/>
</dbReference>
<dbReference type="EMBL" id="KN819350">
    <property type="protein sequence ID" value="KIJ13653.1"/>
    <property type="molecule type" value="Genomic_DNA"/>
</dbReference>
<reference evidence="6" key="2">
    <citation type="submission" date="2015-01" db="EMBL/GenBank/DDBJ databases">
        <title>Evolutionary Origins and Diversification of the Mycorrhizal Mutualists.</title>
        <authorList>
            <consortium name="DOE Joint Genome Institute"/>
            <consortium name="Mycorrhizal Genomics Consortium"/>
            <person name="Kohler A."/>
            <person name="Kuo A."/>
            <person name="Nagy L.G."/>
            <person name="Floudas D."/>
            <person name="Copeland A."/>
            <person name="Barry K.W."/>
            <person name="Cichocki N."/>
            <person name="Veneault-Fourrey C."/>
            <person name="LaButti K."/>
            <person name="Lindquist E.A."/>
            <person name="Lipzen A."/>
            <person name="Lundell T."/>
            <person name="Morin E."/>
            <person name="Murat C."/>
            <person name="Riley R."/>
            <person name="Ohm R."/>
            <person name="Sun H."/>
            <person name="Tunlid A."/>
            <person name="Henrissat B."/>
            <person name="Grigoriev I.V."/>
            <person name="Hibbett D.S."/>
            <person name="Martin F."/>
        </authorList>
    </citation>
    <scope>NUCLEOTIDE SEQUENCE [LARGE SCALE GENOMIC DNA]</scope>
    <source>
        <strain evidence="6">ATCC 200175</strain>
    </source>
</reference>
<dbReference type="PANTHER" id="PTHR13878:SF91">
    <property type="entry name" value="FAD BINDING DOMAIN PROTEIN (AFU_ORTHOLOGUE AFUA_6G12070)-RELATED"/>
    <property type="match status" value="1"/>
</dbReference>
<dbReference type="Proteomes" id="UP000053647">
    <property type="component" value="Unassembled WGS sequence"/>
</dbReference>
<dbReference type="PANTHER" id="PTHR13878">
    <property type="entry name" value="GULONOLACTONE OXIDASE"/>
    <property type="match status" value="1"/>
</dbReference>
<dbReference type="GO" id="GO:0016491">
    <property type="term" value="F:oxidoreductase activity"/>
    <property type="evidence" value="ECO:0007669"/>
    <property type="project" value="UniProtKB-KW"/>
</dbReference>